<dbReference type="KEGG" id="vg:26797850"/>
<dbReference type="OrthoDB" id="33535at10239"/>
<organism evidence="1 2">
    <name type="scientific">Bacillus phage Bp8p-C</name>
    <dbReference type="NCBI Taxonomy" id="1445810"/>
    <lineage>
        <taxon>Viruses</taxon>
        <taxon>Duplodnaviria</taxon>
        <taxon>Heunggongvirae</taxon>
        <taxon>Uroviricota</taxon>
        <taxon>Caudoviricetes</taxon>
        <taxon>Herelleviridae</taxon>
        <taxon>Bastillevirinae</taxon>
        <taxon>Agatevirus</taxon>
        <taxon>Agatevirus Bp8pC</taxon>
    </lineage>
</organism>
<proteinExistence type="predicted"/>
<gene>
    <name evidence="1" type="ORF">Bp8pC_035</name>
</gene>
<evidence type="ECO:0000313" key="2">
    <source>
        <dbReference type="Proteomes" id="UP000030232"/>
    </source>
</evidence>
<dbReference type="GeneID" id="26797850"/>
<keyword evidence="2" id="KW-1185">Reference proteome</keyword>
<reference evidence="1 2" key="1">
    <citation type="journal article" date="2015" name="Appl. Environ. Microbiol.">
        <title>Effects of actin-like proteins encoded by two Bacillus pumilus phages on unstable lysogeny, revealed by genomic analysis.</title>
        <authorList>
            <person name="Yuan Y."/>
            <person name="Peng Q."/>
            <person name="Wu D."/>
            <person name="Kou Z."/>
            <person name="Wu Y."/>
            <person name="Liu P."/>
            <person name="Gao M."/>
        </authorList>
    </citation>
    <scope>NUCLEOTIDE SEQUENCE [LARGE SCALE GENOMIC DNA]</scope>
</reference>
<dbReference type="RefSeq" id="YP_009226943.1">
    <property type="nucleotide sequence ID" value="NC_029121.1"/>
</dbReference>
<evidence type="ECO:0000313" key="1">
    <source>
        <dbReference type="EMBL" id="AHJ87466.1"/>
    </source>
</evidence>
<protein>
    <submittedName>
        <fullName evidence="1">Uncharacterized protein</fullName>
    </submittedName>
</protein>
<dbReference type="EMBL" id="KJ010547">
    <property type="protein sequence ID" value="AHJ87466.1"/>
    <property type="molecule type" value="Genomic_DNA"/>
</dbReference>
<dbReference type="Proteomes" id="UP000030232">
    <property type="component" value="Segment"/>
</dbReference>
<name>A0A0A0PKS7_9CAUD</name>
<accession>A0A0A0PKS7</accession>
<sequence>MSKIQVDYTSLSRDATDVLIDGEVATAEIVIALMIQMESVRGKETNVESISYYIEGIGELTFTPEKKMTQERINYLLQKGHDTRLRVGNKKNEESGKI</sequence>